<comment type="caution">
    <text evidence="2">The sequence shown here is derived from an EMBL/GenBank/DDBJ whole genome shotgun (WGS) entry which is preliminary data.</text>
</comment>
<proteinExistence type="predicted"/>
<evidence type="ECO:0000313" key="3">
    <source>
        <dbReference type="Proteomes" id="UP001595632"/>
    </source>
</evidence>
<keyword evidence="3" id="KW-1185">Reference proteome</keyword>
<feature type="chain" id="PRO_5046398320" evidence="1">
    <location>
        <begin position="22"/>
        <end position="305"/>
    </location>
</feature>
<organism evidence="2 3">
    <name type="scientific">Psychromarinibacter halotolerans</name>
    <dbReference type="NCBI Taxonomy" id="1775175"/>
    <lineage>
        <taxon>Bacteria</taxon>
        <taxon>Pseudomonadati</taxon>
        <taxon>Pseudomonadota</taxon>
        <taxon>Alphaproteobacteria</taxon>
        <taxon>Rhodobacterales</taxon>
        <taxon>Paracoccaceae</taxon>
        <taxon>Psychromarinibacter</taxon>
    </lineage>
</organism>
<dbReference type="Proteomes" id="UP001595632">
    <property type="component" value="Unassembled WGS sequence"/>
</dbReference>
<keyword evidence="1" id="KW-0732">Signal</keyword>
<evidence type="ECO:0000256" key="1">
    <source>
        <dbReference type="SAM" id="SignalP"/>
    </source>
</evidence>
<dbReference type="RefSeq" id="WP_275634451.1">
    <property type="nucleotide sequence ID" value="NZ_JARGYD010000009.1"/>
</dbReference>
<feature type="signal peptide" evidence="1">
    <location>
        <begin position="1"/>
        <end position="21"/>
    </location>
</feature>
<reference evidence="3" key="1">
    <citation type="journal article" date="2019" name="Int. J. Syst. Evol. Microbiol.">
        <title>The Global Catalogue of Microorganisms (GCM) 10K type strain sequencing project: providing services to taxonomists for standard genome sequencing and annotation.</title>
        <authorList>
            <consortium name="The Broad Institute Genomics Platform"/>
            <consortium name="The Broad Institute Genome Sequencing Center for Infectious Disease"/>
            <person name="Wu L."/>
            <person name="Ma J."/>
        </authorList>
    </citation>
    <scope>NUCLEOTIDE SEQUENCE [LARGE SCALE GENOMIC DNA]</scope>
    <source>
        <strain evidence="3">KCTC 52366</strain>
    </source>
</reference>
<sequence>MRRRLFLCLCAALLAPPAAHAQQATPDHVFQRTEEILLHLDLLNTANFSESAGVEVPSDPTRPRHVLQSARDVWRKLQLLRYMNGLPTASLDPVPAREVTPADVKDVMDRVLSGVVDLRGAYGVDDPVTAPALPQGKTPADVYANLMRIDAQLDALGVPATVPNDVFQLASSVLMALEDIATHAGIEADTASLWPETGRTPENVYKAVHQLIADLKTLSDADARFAVDGIVDPSLVSGDITPSEVMKILSRAMADVQAIRAAAGVPDPAETAPYVGGKTPSDVYFAVKRARAVVAALSGASGSLF</sequence>
<protein>
    <submittedName>
        <fullName evidence="2">Uncharacterized protein</fullName>
    </submittedName>
</protein>
<dbReference type="EMBL" id="JBHRTB010000010">
    <property type="protein sequence ID" value="MFC3144886.1"/>
    <property type="molecule type" value="Genomic_DNA"/>
</dbReference>
<name>A0ABV7GX81_9RHOB</name>
<accession>A0ABV7GX81</accession>
<gene>
    <name evidence="2" type="ORF">ACFOGP_19345</name>
</gene>
<evidence type="ECO:0000313" key="2">
    <source>
        <dbReference type="EMBL" id="MFC3144886.1"/>
    </source>
</evidence>